<comment type="caution">
    <text evidence="7">The sequence shown here is derived from an EMBL/GenBank/DDBJ whole genome shotgun (WGS) entry which is preliminary data.</text>
</comment>
<dbReference type="EMBL" id="SNRW01036146">
    <property type="protein sequence ID" value="KAA6354533.1"/>
    <property type="molecule type" value="Genomic_DNA"/>
</dbReference>
<dbReference type="PROSITE" id="PS00108">
    <property type="entry name" value="PROTEIN_KINASE_ST"/>
    <property type="match status" value="1"/>
</dbReference>
<dbReference type="InterPro" id="IPR050660">
    <property type="entry name" value="NEK_Ser/Thr_kinase"/>
</dbReference>
<evidence type="ECO:0000256" key="3">
    <source>
        <dbReference type="ARBA" id="ARBA00022741"/>
    </source>
</evidence>
<dbReference type="InterPro" id="IPR011009">
    <property type="entry name" value="Kinase-like_dom_sf"/>
</dbReference>
<dbReference type="AlphaFoldDB" id="A0A5J4T9N5"/>
<evidence type="ECO:0000256" key="2">
    <source>
        <dbReference type="ARBA" id="ARBA00022679"/>
    </source>
</evidence>
<dbReference type="EC" id="2.7.11.1" evidence="1"/>
<organism evidence="7 8">
    <name type="scientific">Streblomastix strix</name>
    <dbReference type="NCBI Taxonomy" id="222440"/>
    <lineage>
        <taxon>Eukaryota</taxon>
        <taxon>Metamonada</taxon>
        <taxon>Preaxostyla</taxon>
        <taxon>Oxymonadida</taxon>
        <taxon>Streblomastigidae</taxon>
        <taxon>Streblomastix</taxon>
    </lineage>
</organism>
<reference evidence="7 8" key="1">
    <citation type="submission" date="2019-03" db="EMBL/GenBank/DDBJ databases">
        <title>Single cell metagenomics reveals metabolic interactions within the superorganism composed of flagellate Streblomastix strix and complex community of Bacteroidetes bacteria on its surface.</title>
        <authorList>
            <person name="Treitli S.C."/>
            <person name="Kolisko M."/>
            <person name="Husnik F."/>
            <person name="Keeling P."/>
            <person name="Hampl V."/>
        </authorList>
    </citation>
    <scope>NUCLEOTIDE SEQUENCE [LARGE SCALE GENOMIC DNA]</scope>
    <source>
        <strain evidence="7">ST1C</strain>
    </source>
</reference>
<keyword evidence="4" id="KW-0418">Kinase</keyword>
<keyword evidence="3" id="KW-0547">Nucleotide-binding</keyword>
<dbReference type="Gene3D" id="1.10.510.10">
    <property type="entry name" value="Transferase(Phosphotransferase) domain 1"/>
    <property type="match status" value="1"/>
</dbReference>
<sequence>MEYCEGGDLQKYIEDMKKNGKMISDEDAWSFISQIVSAISQMHTSGIIHGDLKPQNVLLSRDRKIKLGDFGLAKKLQNERTYATANGFSWRYLAPELLQPLQQQNIVGLKMEE</sequence>
<dbReference type="Pfam" id="PF00069">
    <property type="entry name" value="Pkinase"/>
    <property type="match status" value="1"/>
</dbReference>
<dbReference type="GO" id="GO:0005524">
    <property type="term" value="F:ATP binding"/>
    <property type="evidence" value="ECO:0007669"/>
    <property type="project" value="UniProtKB-KW"/>
</dbReference>
<feature type="non-terminal residue" evidence="7">
    <location>
        <position position="113"/>
    </location>
</feature>
<keyword evidence="2" id="KW-0808">Transferase</keyword>
<dbReference type="PANTHER" id="PTHR43671:SF13">
    <property type="entry name" value="SERINE_THREONINE-PROTEIN KINASE NEK2"/>
    <property type="match status" value="1"/>
</dbReference>
<name>A0A5J4T9N5_9EUKA</name>
<dbReference type="InterPro" id="IPR008271">
    <property type="entry name" value="Ser/Thr_kinase_AS"/>
</dbReference>
<keyword evidence="5" id="KW-0067">ATP-binding</keyword>
<accession>A0A5J4T9N5</accession>
<dbReference type="Proteomes" id="UP000324800">
    <property type="component" value="Unassembled WGS sequence"/>
</dbReference>
<proteinExistence type="predicted"/>
<evidence type="ECO:0000313" key="8">
    <source>
        <dbReference type="Proteomes" id="UP000324800"/>
    </source>
</evidence>
<dbReference type="OrthoDB" id="1668230at2759"/>
<evidence type="ECO:0000259" key="6">
    <source>
        <dbReference type="PROSITE" id="PS50011"/>
    </source>
</evidence>
<evidence type="ECO:0000256" key="4">
    <source>
        <dbReference type="ARBA" id="ARBA00022777"/>
    </source>
</evidence>
<dbReference type="SUPFAM" id="SSF56112">
    <property type="entry name" value="Protein kinase-like (PK-like)"/>
    <property type="match status" value="1"/>
</dbReference>
<dbReference type="SMART" id="SM00220">
    <property type="entry name" value="S_TKc"/>
    <property type="match status" value="1"/>
</dbReference>
<feature type="domain" description="Protein kinase" evidence="6">
    <location>
        <begin position="1"/>
        <end position="113"/>
    </location>
</feature>
<dbReference type="GO" id="GO:0004674">
    <property type="term" value="F:protein serine/threonine kinase activity"/>
    <property type="evidence" value="ECO:0007669"/>
    <property type="project" value="UniProtKB-EC"/>
</dbReference>
<evidence type="ECO:0000256" key="5">
    <source>
        <dbReference type="ARBA" id="ARBA00022840"/>
    </source>
</evidence>
<protein>
    <recommendedName>
        <fullName evidence="1">non-specific serine/threonine protein kinase</fullName>
        <ecNumber evidence="1">2.7.11.1</ecNumber>
    </recommendedName>
</protein>
<dbReference type="InterPro" id="IPR000719">
    <property type="entry name" value="Prot_kinase_dom"/>
</dbReference>
<dbReference type="PROSITE" id="PS50011">
    <property type="entry name" value="PROTEIN_KINASE_DOM"/>
    <property type="match status" value="1"/>
</dbReference>
<evidence type="ECO:0000256" key="1">
    <source>
        <dbReference type="ARBA" id="ARBA00012513"/>
    </source>
</evidence>
<evidence type="ECO:0000313" key="7">
    <source>
        <dbReference type="EMBL" id="KAA6354533.1"/>
    </source>
</evidence>
<dbReference type="PANTHER" id="PTHR43671">
    <property type="entry name" value="SERINE/THREONINE-PROTEIN KINASE NEK"/>
    <property type="match status" value="1"/>
</dbReference>
<gene>
    <name evidence="7" type="ORF">EZS28_049940</name>
</gene>